<evidence type="ECO:0000256" key="2">
    <source>
        <dbReference type="ARBA" id="ARBA00022801"/>
    </source>
</evidence>
<dbReference type="AlphaFoldDB" id="A0A7K0J8U2"/>
<dbReference type="GO" id="GO:0005975">
    <property type="term" value="P:carbohydrate metabolic process"/>
    <property type="evidence" value="ECO:0007669"/>
    <property type="project" value="InterPro"/>
</dbReference>
<evidence type="ECO:0000259" key="4">
    <source>
        <dbReference type="PROSITE" id="PS51677"/>
    </source>
</evidence>
<feature type="domain" description="NodB homology" evidence="4">
    <location>
        <begin position="201"/>
        <end position="379"/>
    </location>
</feature>
<reference evidence="5 6" key="1">
    <citation type="submission" date="2019-08" db="EMBL/GenBank/DDBJ databases">
        <title>In-depth cultivation of the pig gut microbiome towards novel bacterial diversity and tailored functional studies.</title>
        <authorList>
            <person name="Wylensek D."/>
            <person name="Hitch T.C.A."/>
            <person name="Clavel T."/>
        </authorList>
    </citation>
    <scope>NUCLEOTIDE SEQUENCE [LARGE SCALE GENOMIC DNA]</scope>
    <source>
        <strain evidence="5 6">WCA-380-WT-3A</strain>
    </source>
</reference>
<gene>
    <name evidence="5" type="ORF">FYJ43_10160</name>
</gene>
<dbReference type="PANTHER" id="PTHR10587:SF133">
    <property type="entry name" value="CHITIN DEACETYLASE 1-RELATED"/>
    <property type="match status" value="1"/>
</dbReference>
<evidence type="ECO:0000313" key="6">
    <source>
        <dbReference type="Proteomes" id="UP000466104"/>
    </source>
</evidence>
<dbReference type="Gene3D" id="3.20.20.370">
    <property type="entry name" value="Glycoside hydrolase/deacetylase"/>
    <property type="match status" value="1"/>
</dbReference>
<feature type="region of interest" description="Disordered" evidence="3">
    <location>
        <begin position="158"/>
        <end position="188"/>
    </location>
</feature>
<protein>
    <submittedName>
        <fullName evidence="5">Polysaccharide deacetylase family protein</fullName>
    </submittedName>
</protein>
<keyword evidence="2" id="KW-0378">Hydrolase</keyword>
<dbReference type="PANTHER" id="PTHR10587">
    <property type="entry name" value="GLYCOSYL TRANSFERASE-RELATED"/>
    <property type="match status" value="1"/>
</dbReference>
<dbReference type="PROSITE" id="PS51677">
    <property type="entry name" value="NODB"/>
    <property type="match status" value="1"/>
</dbReference>
<dbReference type="EMBL" id="VUMG01000003">
    <property type="protein sequence ID" value="MSS46371.1"/>
    <property type="molecule type" value="Genomic_DNA"/>
</dbReference>
<accession>A0A7K0J8U2</accession>
<dbReference type="GO" id="GO:0016020">
    <property type="term" value="C:membrane"/>
    <property type="evidence" value="ECO:0007669"/>
    <property type="project" value="TreeGrafter"/>
</dbReference>
<dbReference type="SUPFAM" id="SSF88713">
    <property type="entry name" value="Glycoside hydrolase/deacetylase"/>
    <property type="match status" value="1"/>
</dbReference>
<feature type="compositionally biased region" description="Polar residues" evidence="3">
    <location>
        <begin position="158"/>
        <end position="169"/>
    </location>
</feature>
<dbReference type="InterPro" id="IPR002509">
    <property type="entry name" value="NODB_dom"/>
</dbReference>
<name>A0A7K0J8U2_9ACTN</name>
<dbReference type="CDD" id="cd10917">
    <property type="entry name" value="CE4_NodB_like_6s_7s"/>
    <property type="match status" value="1"/>
</dbReference>
<keyword evidence="6" id="KW-1185">Reference proteome</keyword>
<dbReference type="InterPro" id="IPR050248">
    <property type="entry name" value="Polysacc_deacetylase_ArnD"/>
</dbReference>
<proteinExistence type="predicted"/>
<evidence type="ECO:0000256" key="1">
    <source>
        <dbReference type="ARBA" id="ARBA00022723"/>
    </source>
</evidence>
<keyword evidence="1" id="KW-0479">Metal-binding</keyword>
<evidence type="ECO:0000256" key="3">
    <source>
        <dbReference type="SAM" id="MobiDB-lite"/>
    </source>
</evidence>
<comment type="caution">
    <text evidence="5">The sequence shown here is derived from an EMBL/GenBank/DDBJ whole genome shotgun (WGS) entry which is preliminary data.</text>
</comment>
<evidence type="ECO:0000313" key="5">
    <source>
        <dbReference type="EMBL" id="MSS46371.1"/>
    </source>
</evidence>
<organism evidence="5 6">
    <name type="scientific">Cutibacterium porci</name>
    <dbReference type="NCBI Taxonomy" id="2605781"/>
    <lineage>
        <taxon>Bacteria</taxon>
        <taxon>Bacillati</taxon>
        <taxon>Actinomycetota</taxon>
        <taxon>Actinomycetes</taxon>
        <taxon>Propionibacteriales</taxon>
        <taxon>Propionibacteriaceae</taxon>
        <taxon>Cutibacterium</taxon>
    </lineage>
</organism>
<dbReference type="GO" id="GO:0016810">
    <property type="term" value="F:hydrolase activity, acting on carbon-nitrogen (but not peptide) bonds"/>
    <property type="evidence" value="ECO:0007669"/>
    <property type="project" value="InterPro"/>
</dbReference>
<dbReference type="Proteomes" id="UP000466104">
    <property type="component" value="Unassembled WGS sequence"/>
</dbReference>
<sequence length="412" mass="43173">MTGHFTSSTTDLLGVELQTEVTKGEGPSLSTTTLWYDATMKQTLSASALISWPGWPTFSQQVVKAATRDGFDGKKAEAALQQPQAPYGTGPALSFDSKGDLLVRFPAGAIDSAQRTILIDSKTASPLLSGLGQKALGASLHPTPFTGTPSANETWFTKLKTSPKPSDSPNAKPLPGEPATKASGNPTHPSTAIGVDCIVQRCVALTYDDGPADTTPKVIDGFIHAKAAATFFQLGTNVDNHPDTTKLLAGSGFEVGSHSATNKTLTGLGPQGRTTEINDAVNALSKLTGRPTMLFRPPYGAHSERVDAAMATQNLAMVNWAADSNDWQSRDAGKTTKAVTEYATTYTQPIIVLHDTYPSTADATTGIIEALRHKGIVLVTVSELTVNTGGMDAGKAYCRGTAVNQSGFGCQS</sequence>
<dbReference type="Pfam" id="PF01522">
    <property type="entry name" value="Polysacc_deac_1"/>
    <property type="match status" value="1"/>
</dbReference>
<dbReference type="GO" id="GO:0046872">
    <property type="term" value="F:metal ion binding"/>
    <property type="evidence" value="ECO:0007669"/>
    <property type="project" value="UniProtKB-KW"/>
</dbReference>
<dbReference type="InterPro" id="IPR011330">
    <property type="entry name" value="Glyco_hydro/deAcase_b/a-brl"/>
</dbReference>